<protein>
    <submittedName>
        <fullName evidence="1">Uncharacterized protein</fullName>
    </submittedName>
</protein>
<name>A0ABX1T1X7_PELUQ</name>
<comment type="caution">
    <text evidence="1">The sequence shown here is derived from an EMBL/GenBank/DDBJ whole genome shotgun (WGS) entry which is preliminary data.</text>
</comment>
<sequence>MKKVEYDYGDKRKLTEIKKKFKINQFIKILDSKDSPSIFSTLEEITKIDISIDDEFTNKMGLVNFFKKISNQLTYSPLIAFAADNEFASNFLDFGLLKCTLNKKNDFQIYLIKSDIYTKGISYGDVNSYNYFELNKEPENNKLLKILYDEIKKSSKMLYAEDIYFFAKLKWSKAKLKKIVKTTDELVFHED</sequence>
<dbReference type="RefSeq" id="WP_169035958.1">
    <property type="nucleotide sequence ID" value="NZ_LANA01000001.1"/>
</dbReference>
<evidence type="ECO:0000313" key="2">
    <source>
        <dbReference type="Proteomes" id="UP001166004"/>
    </source>
</evidence>
<proteinExistence type="predicted"/>
<accession>A0ABX1T1X7</accession>
<evidence type="ECO:0000313" key="1">
    <source>
        <dbReference type="EMBL" id="NMN67464.1"/>
    </source>
</evidence>
<organism evidence="1 2">
    <name type="scientific">Pelagibacter ubique</name>
    <dbReference type="NCBI Taxonomy" id="198252"/>
    <lineage>
        <taxon>Bacteria</taxon>
        <taxon>Pseudomonadati</taxon>
        <taxon>Pseudomonadota</taxon>
        <taxon>Alphaproteobacteria</taxon>
        <taxon>Candidatus Pelagibacterales</taxon>
        <taxon>Candidatus Pelagibacteraceae</taxon>
        <taxon>Candidatus Pelagibacter</taxon>
    </lineage>
</organism>
<gene>
    <name evidence="1" type="ORF">VP91_00006070</name>
</gene>
<dbReference type="Proteomes" id="UP001166004">
    <property type="component" value="Unassembled WGS sequence"/>
</dbReference>
<reference evidence="1 2" key="1">
    <citation type="submission" date="2019-07" db="EMBL/GenBank/DDBJ databases">
        <title>SAR11 Genome Evolution.</title>
        <authorList>
            <person name="Giovannoni S."/>
        </authorList>
    </citation>
    <scope>NUCLEOTIDE SEQUENCE [LARGE SCALE GENOMIC DNA]</scope>
    <source>
        <strain evidence="1 2">HTCC9565</strain>
    </source>
</reference>
<dbReference type="EMBL" id="LANA01000001">
    <property type="protein sequence ID" value="NMN67464.1"/>
    <property type="molecule type" value="Genomic_DNA"/>
</dbReference>
<keyword evidence="2" id="KW-1185">Reference proteome</keyword>